<reference evidence="1" key="2">
    <citation type="journal article" date="2015" name="Data Brief">
        <title>Shoot transcriptome of the giant reed, Arundo donax.</title>
        <authorList>
            <person name="Barrero R.A."/>
            <person name="Guerrero F.D."/>
            <person name="Moolhuijzen P."/>
            <person name="Goolsby J.A."/>
            <person name="Tidwell J."/>
            <person name="Bellgard S.E."/>
            <person name="Bellgard M.I."/>
        </authorList>
    </citation>
    <scope>NUCLEOTIDE SEQUENCE</scope>
    <source>
        <tissue evidence="1">Shoot tissue taken approximately 20 cm above the soil surface</tissue>
    </source>
</reference>
<protein>
    <submittedName>
        <fullName evidence="1">Uncharacterized protein</fullName>
    </submittedName>
</protein>
<proteinExistence type="predicted"/>
<accession>A0A0A8YLX4</accession>
<organism evidence="1">
    <name type="scientific">Arundo donax</name>
    <name type="common">Giant reed</name>
    <name type="synonym">Donax arundinaceus</name>
    <dbReference type="NCBI Taxonomy" id="35708"/>
    <lineage>
        <taxon>Eukaryota</taxon>
        <taxon>Viridiplantae</taxon>
        <taxon>Streptophyta</taxon>
        <taxon>Embryophyta</taxon>
        <taxon>Tracheophyta</taxon>
        <taxon>Spermatophyta</taxon>
        <taxon>Magnoliopsida</taxon>
        <taxon>Liliopsida</taxon>
        <taxon>Poales</taxon>
        <taxon>Poaceae</taxon>
        <taxon>PACMAD clade</taxon>
        <taxon>Arundinoideae</taxon>
        <taxon>Arundineae</taxon>
        <taxon>Arundo</taxon>
    </lineage>
</organism>
<sequence length="32" mass="4000">MYFVDQDINDMEQIQFYMRCSYTSSILMQNQR</sequence>
<reference evidence="1" key="1">
    <citation type="submission" date="2014-09" db="EMBL/GenBank/DDBJ databases">
        <authorList>
            <person name="Magalhaes I.L.F."/>
            <person name="Oliveira U."/>
            <person name="Santos F.R."/>
            <person name="Vidigal T.H.D.A."/>
            <person name="Brescovit A.D."/>
            <person name="Santos A.J."/>
        </authorList>
    </citation>
    <scope>NUCLEOTIDE SEQUENCE</scope>
    <source>
        <tissue evidence="1">Shoot tissue taken approximately 20 cm above the soil surface</tissue>
    </source>
</reference>
<dbReference type="AlphaFoldDB" id="A0A0A8YLX4"/>
<evidence type="ECO:0000313" key="1">
    <source>
        <dbReference type="EMBL" id="JAD27374.1"/>
    </source>
</evidence>
<dbReference type="EMBL" id="GBRH01270521">
    <property type="protein sequence ID" value="JAD27374.1"/>
    <property type="molecule type" value="Transcribed_RNA"/>
</dbReference>
<name>A0A0A8YLX4_ARUDO</name>